<name>A0ACB8WL12_9TELE</name>
<reference evidence="1" key="1">
    <citation type="submission" date="2022-04" db="EMBL/GenBank/DDBJ databases">
        <title>Jade perch genome.</title>
        <authorList>
            <person name="Chao B."/>
        </authorList>
    </citation>
    <scope>NUCLEOTIDE SEQUENCE</scope>
    <source>
        <strain evidence="1">CB-2022</strain>
    </source>
</reference>
<feature type="non-terminal residue" evidence="1">
    <location>
        <position position="156"/>
    </location>
</feature>
<sequence>MATALQFLKNTGTVHADLKPENIMLVDHLHQPLKVKVIDFGLANQNPMAWRGVTVQTLWYRSPEVLLGHPFSEAIDVWSLGCIAGEMLLETPLFPANDEYDMMRHIVNTIGKPPDHVMDTGLYSKKFFCKQRRGLDAPTWRFMVRYMGVISLCLHF</sequence>
<keyword evidence="2" id="KW-1185">Reference proteome</keyword>
<dbReference type="Proteomes" id="UP000831701">
    <property type="component" value="Chromosome 8"/>
</dbReference>
<gene>
    <name evidence="1" type="ORF">L3Q82_025516</name>
</gene>
<proteinExistence type="predicted"/>
<dbReference type="EMBL" id="CM041538">
    <property type="protein sequence ID" value="KAI3368507.1"/>
    <property type="molecule type" value="Genomic_DNA"/>
</dbReference>
<protein>
    <submittedName>
        <fullName evidence="1">Uncharacterized protein</fullName>
    </submittedName>
</protein>
<evidence type="ECO:0000313" key="1">
    <source>
        <dbReference type="EMBL" id="KAI3368507.1"/>
    </source>
</evidence>
<comment type="caution">
    <text evidence="1">The sequence shown here is derived from an EMBL/GenBank/DDBJ whole genome shotgun (WGS) entry which is preliminary data.</text>
</comment>
<accession>A0ACB8WL12</accession>
<evidence type="ECO:0000313" key="2">
    <source>
        <dbReference type="Proteomes" id="UP000831701"/>
    </source>
</evidence>
<organism evidence="1 2">
    <name type="scientific">Scortum barcoo</name>
    <name type="common">barcoo grunter</name>
    <dbReference type="NCBI Taxonomy" id="214431"/>
    <lineage>
        <taxon>Eukaryota</taxon>
        <taxon>Metazoa</taxon>
        <taxon>Chordata</taxon>
        <taxon>Craniata</taxon>
        <taxon>Vertebrata</taxon>
        <taxon>Euteleostomi</taxon>
        <taxon>Actinopterygii</taxon>
        <taxon>Neopterygii</taxon>
        <taxon>Teleostei</taxon>
        <taxon>Neoteleostei</taxon>
        <taxon>Acanthomorphata</taxon>
        <taxon>Eupercaria</taxon>
        <taxon>Centrarchiformes</taxon>
        <taxon>Terapontoidei</taxon>
        <taxon>Terapontidae</taxon>
        <taxon>Scortum</taxon>
    </lineage>
</organism>